<accession>A0A813CC79</accession>
<evidence type="ECO:0000313" key="1">
    <source>
        <dbReference type="EMBL" id="CAE7941399.1"/>
    </source>
</evidence>
<proteinExistence type="predicted"/>
<name>A0A813CC79_9DINO</name>
<dbReference type="OrthoDB" id="443714at2759"/>
<dbReference type="AlphaFoldDB" id="A0A813CC79"/>
<organism evidence="1 2">
    <name type="scientific">Symbiodinium necroappetens</name>
    <dbReference type="NCBI Taxonomy" id="1628268"/>
    <lineage>
        <taxon>Eukaryota</taxon>
        <taxon>Sar</taxon>
        <taxon>Alveolata</taxon>
        <taxon>Dinophyceae</taxon>
        <taxon>Suessiales</taxon>
        <taxon>Symbiodiniaceae</taxon>
        <taxon>Symbiodinium</taxon>
    </lineage>
</organism>
<sequence>MSWKVAVSGHRKSGPQAGNAIFSYTLVAESKSFRSWVAASDYALKKHLEDPPYYDVFFNVDGSPKEQEEPTSRPNIAVVAPGDKQIEAPLFNIPCWVLATVARSCHAVGMCGRSVGFPLLRYSVNPGHARKLTLRRPWSPRRLGSHRWDCFWFRHPTDIWCRVRAARGLGFRVVSCMIE</sequence>
<dbReference type="EMBL" id="CAJNJA010093811">
    <property type="protein sequence ID" value="CAE7941399.1"/>
    <property type="molecule type" value="Genomic_DNA"/>
</dbReference>
<reference evidence="1" key="1">
    <citation type="submission" date="2021-02" db="EMBL/GenBank/DDBJ databases">
        <authorList>
            <person name="Dougan E. K."/>
            <person name="Rhodes N."/>
            <person name="Thang M."/>
            <person name="Chan C."/>
        </authorList>
    </citation>
    <scope>NUCLEOTIDE SEQUENCE</scope>
</reference>
<evidence type="ECO:0000313" key="2">
    <source>
        <dbReference type="Proteomes" id="UP000601435"/>
    </source>
</evidence>
<comment type="caution">
    <text evidence="1">The sequence shown here is derived from an EMBL/GenBank/DDBJ whole genome shotgun (WGS) entry which is preliminary data.</text>
</comment>
<protein>
    <submittedName>
        <fullName evidence="1">PFP-BETA1 protein</fullName>
    </submittedName>
</protein>
<gene>
    <name evidence="1" type="primary">PFP-BETA1</name>
    <name evidence="1" type="ORF">SNEC2469_LOCUS34268</name>
</gene>
<keyword evidence="2" id="KW-1185">Reference proteome</keyword>
<dbReference type="Proteomes" id="UP000601435">
    <property type="component" value="Unassembled WGS sequence"/>
</dbReference>